<feature type="chain" id="PRO_5046416719" evidence="5">
    <location>
        <begin position="30"/>
        <end position="709"/>
    </location>
</feature>
<dbReference type="PANTHER" id="PTHR30332:SF25">
    <property type="entry name" value="SECRETIN XPSD"/>
    <property type="match status" value="1"/>
</dbReference>
<evidence type="ECO:0000313" key="8">
    <source>
        <dbReference type="Proteomes" id="UP000651977"/>
    </source>
</evidence>
<dbReference type="RefSeq" id="WP_055732152.1">
    <property type="nucleotide sequence ID" value="NZ_BMDY01000004.1"/>
</dbReference>
<reference evidence="8" key="1">
    <citation type="journal article" date="2019" name="Int. J. Syst. Evol. Microbiol.">
        <title>The Global Catalogue of Microorganisms (GCM) 10K type strain sequencing project: providing services to taxonomists for standard genome sequencing and annotation.</title>
        <authorList>
            <consortium name="The Broad Institute Genomics Platform"/>
            <consortium name="The Broad Institute Genome Sequencing Center for Infectious Disease"/>
            <person name="Wu L."/>
            <person name="Ma J."/>
        </authorList>
    </citation>
    <scope>NUCLEOTIDE SEQUENCE [LARGE SCALE GENOMIC DNA]</scope>
    <source>
        <strain evidence="8">CGMCC 1.10131</strain>
    </source>
</reference>
<evidence type="ECO:0000259" key="6">
    <source>
        <dbReference type="Pfam" id="PF00263"/>
    </source>
</evidence>
<dbReference type="Gene3D" id="3.55.50.30">
    <property type="match status" value="1"/>
</dbReference>
<dbReference type="Pfam" id="PF00263">
    <property type="entry name" value="Secretin"/>
    <property type="match status" value="1"/>
</dbReference>
<dbReference type="PANTHER" id="PTHR30332">
    <property type="entry name" value="PROBABLE GENERAL SECRETION PATHWAY PROTEIN D"/>
    <property type="match status" value="1"/>
</dbReference>
<keyword evidence="5" id="KW-0732">Signal</keyword>
<dbReference type="PRINTS" id="PR00811">
    <property type="entry name" value="BCTERIALGSPD"/>
</dbReference>
<feature type="compositionally biased region" description="Low complexity" evidence="4">
    <location>
        <begin position="379"/>
        <end position="400"/>
    </location>
</feature>
<feature type="domain" description="Type II/III secretion system secretin-like" evidence="6">
    <location>
        <begin position="519"/>
        <end position="684"/>
    </location>
</feature>
<feature type="signal peptide" evidence="5">
    <location>
        <begin position="1"/>
        <end position="29"/>
    </location>
</feature>
<dbReference type="Proteomes" id="UP000651977">
    <property type="component" value="Unassembled WGS sequence"/>
</dbReference>
<evidence type="ECO:0000256" key="1">
    <source>
        <dbReference type="ARBA" id="ARBA00004370"/>
    </source>
</evidence>
<evidence type="ECO:0000256" key="5">
    <source>
        <dbReference type="SAM" id="SignalP"/>
    </source>
</evidence>
<feature type="region of interest" description="Disordered" evidence="4">
    <location>
        <begin position="57"/>
        <end position="78"/>
    </location>
</feature>
<dbReference type="PRINTS" id="PR01032">
    <property type="entry name" value="PHAGEIV"/>
</dbReference>
<dbReference type="InterPro" id="IPR050810">
    <property type="entry name" value="Bact_Secretion_Sys_Channel"/>
</dbReference>
<sequence length="709" mass="76010">MKTKPAHILKLRSLTAGCFVLALSSCATTSNKDQAESAREPFKVNQSYLAGANSNNVGSDSYESQLETSEPGQFNSLTPLPAKEQQVSKSVQLSLNYSNEQVVSVAAQEMPIIDFIHYSFGEVLGSSYVIDQSLNTFDKPITLNVPNALTERQFFELVISLLDANGVSYLYDNDVFFLHLKQENKSKPVTLGLGVNADSVPNTSDEIVQVVPLKYGIKISVERTLMQLVDAKITADFEQSALFIRGKRENVLRALDIVRILDSPANRGKHIGLLNLTFITVEDFSAQVATLLGNEGLSVAVGEHNNKNLVLVPLAQIGAVAIFSSHAEGVDRVRYWAKLLDKPSMVETRQYFIYHPRFARASDIGDSLAPLIAARSGGVTSSRTSSARNTSNNTQSSETTGQAPAKASAQIGAQSDFLTFVIDERSNAIVFYTSGKEYQAIIPLIERLDVMPKQVMLDVVIAEVSLTDEFSLGVEFALKSGSISLPSGFPGASGGLITSGATGGAFTISGADGALIATALQTNQFVNVLSNPSLLVRDGVTADMSVGTQISVVGSTVTDDVGSGDKSKTNVEYRKTGVEISVTPTVNAQGIVIMEIQEKISNEVKGAAGAEGNPNIFERTLKTEVVAESGQTIILAGLVSSDVSTNDNGVPVLKDIPGIGGLFKSQSKSNSKTELVMLVTPRVIHRTDQWKLITSDFQRGIDNIKFAQP</sequence>
<feature type="region of interest" description="Disordered" evidence="4">
    <location>
        <begin position="379"/>
        <end position="408"/>
    </location>
</feature>
<accession>A0ABQ1HZF5</accession>
<comment type="subcellular location">
    <subcellularLocation>
        <location evidence="1">Membrane</location>
    </subcellularLocation>
</comment>
<dbReference type="InterPro" id="IPR004846">
    <property type="entry name" value="T2SS/T3SS_dom"/>
</dbReference>
<dbReference type="PROSITE" id="PS51257">
    <property type="entry name" value="PROKAR_LIPOPROTEIN"/>
    <property type="match status" value="1"/>
</dbReference>
<evidence type="ECO:0000256" key="3">
    <source>
        <dbReference type="RuleBase" id="RU004003"/>
    </source>
</evidence>
<keyword evidence="2" id="KW-0472">Membrane</keyword>
<dbReference type="EMBL" id="BMDY01000004">
    <property type="protein sequence ID" value="GGA98920.1"/>
    <property type="molecule type" value="Genomic_DNA"/>
</dbReference>
<proteinExistence type="inferred from homology"/>
<name>A0ABQ1HZF5_9ALTE</name>
<dbReference type="Gene3D" id="3.30.1370.120">
    <property type="match status" value="2"/>
</dbReference>
<dbReference type="InterPro" id="IPR001775">
    <property type="entry name" value="GspD/PilQ"/>
</dbReference>
<evidence type="ECO:0000256" key="2">
    <source>
        <dbReference type="ARBA" id="ARBA00023136"/>
    </source>
</evidence>
<gene>
    <name evidence="7" type="ORF">GCM10007414_09920</name>
</gene>
<keyword evidence="8" id="KW-1185">Reference proteome</keyword>
<dbReference type="InterPro" id="IPR038591">
    <property type="entry name" value="NolW-like_sf"/>
</dbReference>
<comment type="caution">
    <text evidence="7">The sequence shown here is derived from an EMBL/GenBank/DDBJ whole genome shotgun (WGS) entry which is preliminary data.</text>
</comment>
<evidence type="ECO:0000256" key="4">
    <source>
        <dbReference type="SAM" id="MobiDB-lite"/>
    </source>
</evidence>
<comment type="similarity">
    <text evidence="3">Belongs to the bacterial secretin family.</text>
</comment>
<protein>
    <submittedName>
        <fullName evidence="7">Type II secretion system protein</fullName>
    </submittedName>
</protein>
<organism evidence="7 8">
    <name type="scientific">Agarivorans gilvus</name>
    <dbReference type="NCBI Taxonomy" id="680279"/>
    <lineage>
        <taxon>Bacteria</taxon>
        <taxon>Pseudomonadati</taxon>
        <taxon>Pseudomonadota</taxon>
        <taxon>Gammaproteobacteria</taxon>
        <taxon>Alteromonadales</taxon>
        <taxon>Alteromonadaceae</taxon>
        <taxon>Agarivorans</taxon>
    </lineage>
</organism>
<evidence type="ECO:0000313" key="7">
    <source>
        <dbReference type="EMBL" id="GGA98920.1"/>
    </source>
</evidence>